<reference evidence="2 3" key="1">
    <citation type="submission" date="2010-08" db="EMBL/GenBank/DDBJ databases">
        <title>Complete sequence of Clostridium cellulovorans 743B.</title>
        <authorList>
            <consortium name="US DOE Joint Genome Institute"/>
            <person name="Lucas S."/>
            <person name="Copeland A."/>
            <person name="Lapidus A."/>
            <person name="Cheng J.-F."/>
            <person name="Bruce D."/>
            <person name="Goodwin L."/>
            <person name="Pitluck S."/>
            <person name="Chertkov O."/>
            <person name="Detter J.C."/>
            <person name="Han C."/>
            <person name="Tapia R."/>
            <person name="Land M."/>
            <person name="Hauser L."/>
            <person name="Chang Y.-J."/>
            <person name="Jeffries C."/>
            <person name="Kyrpides N."/>
            <person name="Ivanova N."/>
            <person name="Mikhailova N."/>
            <person name="Hemme C.L."/>
            <person name="Woyke T."/>
        </authorList>
    </citation>
    <scope>NUCLEOTIDE SEQUENCE [LARGE SCALE GENOMIC DNA]</scope>
    <source>
        <strain evidence="3">ATCC 35296 / DSM 3052 / OCM 3 / 743B</strain>
    </source>
</reference>
<accession>D9SRT5</accession>
<dbReference type="eggNOG" id="COG0456">
    <property type="taxonomic scope" value="Bacteria"/>
</dbReference>
<dbReference type="SUPFAM" id="SSF55729">
    <property type="entry name" value="Acyl-CoA N-acyltransferases (Nat)"/>
    <property type="match status" value="1"/>
</dbReference>
<dbReference type="KEGG" id="ccb:Clocel_0681"/>
<protein>
    <submittedName>
        <fullName evidence="2">GCN5-related N-acetyltransferase</fullName>
    </submittedName>
</protein>
<sequence length="164" mass="19103">MVIREIETRDADAFWQMQFQLDKETKFMMYEPNERTKNLELIKNIIQKAIDGSNLLLVAENDTEIVGFISVQRGLPNRIKHTAYIVVGIRKAFQGKGIGSEFFKRLDLWARQNSITRLELTVMSPNIIAKHLYEKYGFVVEGIKKNSMFVDGEYVDEFYMAKLL</sequence>
<dbReference type="STRING" id="573061.Clocel_0681"/>
<dbReference type="Pfam" id="PF00583">
    <property type="entry name" value="Acetyltransf_1"/>
    <property type="match status" value="1"/>
</dbReference>
<dbReference type="GO" id="GO:0016747">
    <property type="term" value="F:acyltransferase activity, transferring groups other than amino-acyl groups"/>
    <property type="evidence" value="ECO:0007669"/>
    <property type="project" value="InterPro"/>
</dbReference>
<evidence type="ECO:0000313" key="2">
    <source>
        <dbReference type="EMBL" id="ADL50452.1"/>
    </source>
</evidence>
<dbReference type="PANTHER" id="PTHR43415:SF3">
    <property type="entry name" value="GNAT-FAMILY ACETYLTRANSFERASE"/>
    <property type="match status" value="1"/>
</dbReference>
<dbReference type="HOGENOM" id="CLU_013985_19_1_9"/>
<dbReference type="RefSeq" id="WP_010074767.1">
    <property type="nucleotide sequence ID" value="NC_014393.1"/>
</dbReference>
<proteinExistence type="predicted"/>
<dbReference type="Gene3D" id="3.40.630.30">
    <property type="match status" value="1"/>
</dbReference>
<evidence type="ECO:0000313" key="3">
    <source>
        <dbReference type="Proteomes" id="UP000002730"/>
    </source>
</evidence>
<organism evidence="2 3">
    <name type="scientific">Clostridium cellulovorans (strain ATCC 35296 / DSM 3052 / OCM 3 / 743B)</name>
    <dbReference type="NCBI Taxonomy" id="573061"/>
    <lineage>
        <taxon>Bacteria</taxon>
        <taxon>Bacillati</taxon>
        <taxon>Bacillota</taxon>
        <taxon>Clostridia</taxon>
        <taxon>Eubacteriales</taxon>
        <taxon>Clostridiaceae</taxon>
        <taxon>Clostridium</taxon>
    </lineage>
</organism>
<dbReference type="CDD" id="cd04301">
    <property type="entry name" value="NAT_SF"/>
    <property type="match status" value="1"/>
</dbReference>
<dbReference type="Proteomes" id="UP000002730">
    <property type="component" value="Chromosome"/>
</dbReference>
<gene>
    <name evidence="2" type="ordered locus">Clocel_0681</name>
</gene>
<dbReference type="PANTHER" id="PTHR43415">
    <property type="entry name" value="SPERMIDINE N(1)-ACETYLTRANSFERASE"/>
    <property type="match status" value="1"/>
</dbReference>
<name>D9SRT5_CLOC7</name>
<feature type="domain" description="N-acetyltransferase" evidence="1">
    <location>
        <begin position="1"/>
        <end position="164"/>
    </location>
</feature>
<evidence type="ECO:0000259" key="1">
    <source>
        <dbReference type="PROSITE" id="PS51186"/>
    </source>
</evidence>
<keyword evidence="3" id="KW-1185">Reference proteome</keyword>
<dbReference type="InterPro" id="IPR016181">
    <property type="entry name" value="Acyl_CoA_acyltransferase"/>
</dbReference>
<dbReference type="EMBL" id="CP002160">
    <property type="protein sequence ID" value="ADL50452.1"/>
    <property type="molecule type" value="Genomic_DNA"/>
</dbReference>
<dbReference type="OrthoDB" id="948250at2"/>
<dbReference type="PROSITE" id="PS51186">
    <property type="entry name" value="GNAT"/>
    <property type="match status" value="1"/>
</dbReference>
<dbReference type="InterPro" id="IPR000182">
    <property type="entry name" value="GNAT_dom"/>
</dbReference>
<keyword evidence="2" id="KW-0808">Transferase</keyword>
<dbReference type="AlphaFoldDB" id="D9SRT5"/>